<comment type="subcellular location">
    <subcellularLocation>
        <location evidence="7">Cytoplasm</location>
    </subcellularLocation>
</comment>
<keyword evidence="4 7" id="KW-0808">Transferase</keyword>
<feature type="region of interest" description="Disordered" evidence="9">
    <location>
        <begin position="242"/>
        <end position="265"/>
    </location>
</feature>
<dbReference type="InterPro" id="IPR023165">
    <property type="entry name" value="rRNA_Ade_diMease-like_C"/>
</dbReference>
<dbReference type="GO" id="GO:0005737">
    <property type="term" value="C:cytoplasm"/>
    <property type="evidence" value="ECO:0007669"/>
    <property type="project" value="UniProtKB-SubCell"/>
</dbReference>
<dbReference type="GO" id="GO:0003723">
    <property type="term" value="F:RNA binding"/>
    <property type="evidence" value="ECO:0007669"/>
    <property type="project" value="UniProtKB-UniRule"/>
</dbReference>
<keyword evidence="1 7" id="KW-0963">Cytoplasm</keyword>
<evidence type="ECO:0000256" key="5">
    <source>
        <dbReference type="ARBA" id="ARBA00022691"/>
    </source>
</evidence>
<evidence type="ECO:0000256" key="3">
    <source>
        <dbReference type="ARBA" id="ARBA00022603"/>
    </source>
</evidence>
<evidence type="ECO:0000256" key="9">
    <source>
        <dbReference type="SAM" id="MobiDB-lite"/>
    </source>
</evidence>
<feature type="binding site" evidence="7 8">
    <location>
        <position position="110"/>
    </location>
    <ligand>
        <name>S-adenosyl-L-methionine</name>
        <dbReference type="ChEBI" id="CHEBI:59789"/>
    </ligand>
</feature>
<dbReference type="EMBL" id="RKLV01000001">
    <property type="protein sequence ID" value="MCX2818018.1"/>
    <property type="molecule type" value="Genomic_DNA"/>
</dbReference>
<dbReference type="Pfam" id="PF00398">
    <property type="entry name" value="RrnaAD"/>
    <property type="match status" value="1"/>
</dbReference>
<organism evidence="11 12">
    <name type="scientific">Halorutilus salinus</name>
    <dbReference type="NCBI Taxonomy" id="2487751"/>
    <lineage>
        <taxon>Archaea</taxon>
        <taxon>Methanobacteriati</taxon>
        <taxon>Methanobacteriota</taxon>
        <taxon>Stenosarchaea group</taxon>
        <taxon>Halobacteria</taxon>
        <taxon>Halorutilales</taxon>
        <taxon>Halorutilaceae</taxon>
        <taxon>Halorutilus</taxon>
    </lineage>
</organism>
<dbReference type="InterPro" id="IPR001737">
    <property type="entry name" value="KsgA/Erm"/>
</dbReference>
<evidence type="ECO:0000256" key="6">
    <source>
        <dbReference type="ARBA" id="ARBA00022884"/>
    </source>
</evidence>
<dbReference type="PANTHER" id="PTHR11727">
    <property type="entry name" value="DIMETHYLADENOSINE TRANSFERASE"/>
    <property type="match status" value="1"/>
</dbReference>
<dbReference type="InterPro" id="IPR029063">
    <property type="entry name" value="SAM-dependent_MTases_sf"/>
</dbReference>
<dbReference type="Proteomes" id="UP001149411">
    <property type="component" value="Unassembled WGS sequence"/>
</dbReference>
<comment type="caution">
    <text evidence="11">The sequence shown here is derived from an EMBL/GenBank/DDBJ whole genome shotgun (WGS) entry which is preliminary data.</text>
</comment>
<dbReference type="InterPro" id="IPR020598">
    <property type="entry name" value="rRNA_Ade_methylase_Trfase_N"/>
</dbReference>
<dbReference type="SUPFAM" id="SSF53335">
    <property type="entry name" value="S-adenosyl-L-methionine-dependent methyltransferases"/>
    <property type="match status" value="1"/>
</dbReference>
<evidence type="ECO:0000259" key="10">
    <source>
        <dbReference type="SMART" id="SM00650"/>
    </source>
</evidence>
<dbReference type="InterPro" id="IPR011530">
    <property type="entry name" value="rRNA_adenine_dimethylase"/>
</dbReference>
<feature type="binding site" evidence="7 8">
    <location>
        <position position="23"/>
    </location>
    <ligand>
        <name>S-adenosyl-L-methionine</name>
        <dbReference type="ChEBI" id="CHEBI:59789"/>
    </ligand>
</feature>
<comment type="similarity">
    <text evidence="7">Belongs to the class I-like SAM-binding methyltransferase superfamily. rRNA adenine N(6)-methyltransferase family. RsmA subfamily.</text>
</comment>
<dbReference type="PROSITE" id="PS51689">
    <property type="entry name" value="SAM_RNA_A_N6_MT"/>
    <property type="match status" value="1"/>
</dbReference>
<dbReference type="NCBIfam" id="TIGR00755">
    <property type="entry name" value="ksgA"/>
    <property type="match status" value="1"/>
</dbReference>
<dbReference type="AlphaFoldDB" id="A0A9Q4GHP5"/>
<evidence type="ECO:0000256" key="2">
    <source>
        <dbReference type="ARBA" id="ARBA00022552"/>
    </source>
</evidence>
<evidence type="ECO:0000256" key="8">
    <source>
        <dbReference type="PROSITE-ProRule" id="PRU01026"/>
    </source>
</evidence>
<dbReference type="Gene3D" id="1.10.8.100">
    <property type="entry name" value="Ribosomal RNA adenine dimethylase-like, domain 2"/>
    <property type="match status" value="1"/>
</dbReference>
<dbReference type="PANTHER" id="PTHR11727:SF7">
    <property type="entry name" value="DIMETHYLADENOSINE TRANSFERASE-RELATED"/>
    <property type="match status" value="1"/>
</dbReference>
<dbReference type="CDD" id="cd02440">
    <property type="entry name" value="AdoMet_MTases"/>
    <property type="match status" value="1"/>
</dbReference>
<evidence type="ECO:0000313" key="11">
    <source>
        <dbReference type="EMBL" id="MCX2818018.1"/>
    </source>
</evidence>
<dbReference type="SMART" id="SM00650">
    <property type="entry name" value="rADc"/>
    <property type="match status" value="1"/>
</dbReference>
<evidence type="ECO:0000313" key="12">
    <source>
        <dbReference type="Proteomes" id="UP001149411"/>
    </source>
</evidence>
<feature type="compositionally biased region" description="Basic and acidic residues" evidence="9">
    <location>
        <begin position="251"/>
        <end position="265"/>
    </location>
</feature>
<name>A0A9Q4GHP5_9EURY</name>
<gene>
    <name evidence="7 11" type="primary">rsmA</name>
    <name evidence="7" type="synonym">ksgA</name>
    <name evidence="11" type="ORF">EGH25_01430</name>
</gene>
<accession>A0A9Q4GHP5</accession>
<feature type="binding site" evidence="7 8">
    <location>
        <position position="71"/>
    </location>
    <ligand>
        <name>S-adenosyl-L-methionine</name>
        <dbReference type="ChEBI" id="CHEBI:59789"/>
    </ligand>
</feature>
<feature type="binding site" evidence="7 8">
    <location>
        <position position="25"/>
    </location>
    <ligand>
        <name>S-adenosyl-L-methionine</name>
        <dbReference type="ChEBI" id="CHEBI:59789"/>
    </ligand>
</feature>
<keyword evidence="3 7" id="KW-0489">Methyltransferase</keyword>
<proteinExistence type="inferred from homology"/>
<dbReference type="InterPro" id="IPR020596">
    <property type="entry name" value="rRNA_Ade_Mease_Trfase_CS"/>
</dbReference>
<keyword evidence="2 7" id="KW-0698">rRNA processing</keyword>
<comment type="function">
    <text evidence="7">Specifically dimethylates two adjacent adenosines in the loop of a conserved hairpin near the 3'-end of 16S rRNA in the 30S particle. May play a critical role in biogenesis of 30S subunits.</text>
</comment>
<evidence type="ECO:0000256" key="4">
    <source>
        <dbReference type="ARBA" id="ARBA00022679"/>
    </source>
</evidence>
<dbReference type="EC" id="2.1.1.-" evidence="7"/>
<dbReference type="HAMAP" id="MF_00607">
    <property type="entry name" value="16SrRNA_methyltr_A"/>
    <property type="match status" value="1"/>
</dbReference>
<keyword evidence="5 7" id="KW-0949">S-adenosyl-L-methionine</keyword>
<dbReference type="RefSeq" id="WP_266085614.1">
    <property type="nucleotide sequence ID" value="NZ_RKLV01000001.1"/>
</dbReference>
<evidence type="ECO:0000256" key="7">
    <source>
        <dbReference type="HAMAP-Rule" id="MF_00607"/>
    </source>
</evidence>
<dbReference type="PROSITE" id="PS01131">
    <property type="entry name" value="RRNA_A_DIMETH"/>
    <property type="match status" value="1"/>
</dbReference>
<feature type="domain" description="Ribosomal RNA adenine methylase transferase N-terminal" evidence="10">
    <location>
        <begin position="30"/>
        <end position="192"/>
    </location>
</feature>
<dbReference type="GO" id="GO:0000179">
    <property type="term" value="F:rRNA (adenine-N6,N6-)-dimethyltransferase activity"/>
    <property type="evidence" value="ECO:0007669"/>
    <property type="project" value="UniProtKB-UniRule"/>
</dbReference>
<feature type="binding site" evidence="7 8">
    <location>
        <position position="50"/>
    </location>
    <ligand>
        <name>S-adenosyl-L-methionine</name>
        <dbReference type="ChEBI" id="CHEBI:59789"/>
    </ligand>
</feature>
<protein>
    <recommendedName>
        <fullName evidence="7">Probable ribosomal RNA small subunit methyltransferase A</fullName>
        <ecNumber evidence="7">2.1.1.-</ecNumber>
    </recommendedName>
    <alternativeName>
        <fullName evidence="7">16S rRNA dimethyladenosine transferase</fullName>
    </alternativeName>
    <alternativeName>
        <fullName evidence="7">16S rRNA dimethylase</fullName>
    </alternativeName>
    <alternativeName>
        <fullName evidence="7">S-adenosylmethionine-6-N',N'-adenosyl(rRNA) dimethyltransferase</fullName>
    </alternativeName>
</protein>
<keyword evidence="12" id="KW-1185">Reference proteome</keyword>
<dbReference type="Gene3D" id="3.40.50.150">
    <property type="entry name" value="Vaccinia Virus protein VP39"/>
    <property type="match status" value="1"/>
</dbReference>
<feature type="binding site" evidence="7 8">
    <location>
        <position position="95"/>
    </location>
    <ligand>
        <name>S-adenosyl-L-methionine</name>
        <dbReference type="ChEBI" id="CHEBI:59789"/>
    </ligand>
</feature>
<sequence length="265" mass="29319">MKTETRELMRRAGVRPDGSTDQHFLVDDRVLDRVVGYAPQTDGGHVLEIGGGVGNLTARLAERYDSVTVVEVDHELARFLNDEFGGESVEVVHGDATEVDLPDFDVSVSNLPYSASSPILFRLLPHGAPLVVTVQKEFAERAVAEPGGDDYGRLSVTTRRYADAEILETVPPSAFSPPPEVESAVLRFEPHEVRGDGFFDDIVRAVFTQRRKTLRNALRNTTHMTEIDEEDVYNVPEELLSKRPGKMTPEGFERATDALRGDAEV</sequence>
<reference evidence="11" key="1">
    <citation type="submission" date="2022-09" db="EMBL/GenBank/DDBJ databases">
        <title>Haloadaptaus new haloarchaeum isolated from saline soil.</title>
        <authorList>
            <person name="Duran-Viseras A."/>
            <person name="Sanchez-Porro C."/>
            <person name="Ventosa A."/>
        </authorList>
    </citation>
    <scope>NUCLEOTIDE SEQUENCE</scope>
    <source>
        <strain evidence="11">F3-133</strain>
    </source>
</reference>
<evidence type="ECO:0000256" key="1">
    <source>
        <dbReference type="ARBA" id="ARBA00022490"/>
    </source>
</evidence>
<keyword evidence="6 7" id="KW-0694">RNA-binding</keyword>